<dbReference type="PANTHER" id="PTHR47894">
    <property type="entry name" value="HTH-TYPE TRANSCRIPTIONAL REGULATOR GADX"/>
    <property type="match status" value="1"/>
</dbReference>
<dbReference type="RefSeq" id="WP_340366555.1">
    <property type="nucleotide sequence ID" value="NZ_JBBKZV010000023.1"/>
</dbReference>
<dbReference type="PANTHER" id="PTHR47894:SF1">
    <property type="entry name" value="HTH-TYPE TRANSCRIPTIONAL REGULATOR VQSM"/>
    <property type="match status" value="1"/>
</dbReference>
<keyword evidence="3" id="KW-0804">Transcription</keyword>
<dbReference type="Pfam" id="PF12833">
    <property type="entry name" value="HTH_18"/>
    <property type="match status" value="1"/>
</dbReference>
<comment type="caution">
    <text evidence="5">The sequence shown here is derived from an EMBL/GenBank/DDBJ whole genome shotgun (WGS) entry which is preliminary data.</text>
</comment>
<evidence type="ECO:0000313" key="5">
    <source>
        <dbReference type="EMBL" id="MEJ8825525.1"/>
    </source>
</evidence>
<reference evidence="5 6" key="1">
    <citation type="submission" date="2024-03" db="EMBL/GenBank/DDBJ databases">
        <title>Novel species of the genus Variovorax.</title>
        <authorList>
            <person name="Liu Q."/>
            <person name="Xin Y.-H."/>
        </authorList>
    </citation>
    <scope>NUCLEOTIDE SEQUENCE [LARGE SCALE GENOMIC DNA]</scope>
    <source>
        <strain evidence="5 6">KACC 18501</strain>
    </source>
</reference>
<sequence>MMRPVFTVPISAVHGLLSGARRRGVATTAWTHEMLGQAGIDPALLEQGAARVTAEQYVVLFSAVKRSLQDECLGHLSRPLRRGSFVLMARSTLGASSVKVALRRIAEAFGLLQDDVTLACVSEGSLGGFALVFRDTDVAHDDFCHEMLLRVFWRLVAWLHGGKLAPRRFDFGFERPPYAADYAEIFPAPMSFGRPRSAVWFDAAALAGPVRRDVHALQSFLRATPGNLVGPHLAGQSATARVRSLLQRSSPEWPRLESAAERLHMSVSALQRHLAAEGTSFQALKDQLRRDMAVVRLTTGQAPLADLAAELGFTDSTAFQRAFKAWTGSTPGTYRFAQSGQSEK</sequence>
<dbReference type="InterPro" id="IPR009057">
    <property type="entry name" value="Homeodomain-like_sf"/>
</dbReference>
<dbReference type="PROSITE" id="PS01124">
    <property type="entry name" value="HTH_ARAC_FAMILY_2"/>
    <property type="match status" value="1"/>
</dbReference>
<dbReference type="Pfam" id="PF12625">
    <property type="entry name" value="Arabinose_bd"/>
    <property type="match status" value="1"/>
</dbReference>
<evidence type="ECO:0000313" key="6">
    <source>
        <dbReference type="Proteomes" id="UP001363010"/>
    </source>
</evidence>
<name>A0ABU8W6H8_9BURK</name>
<accession>A0ABU8W6H8</accession>
<evidence type="ECO:0000259" key="4">
    <source>
        <dbReference type="PROSITE" id="PS01124"/>
    </source>
</evidence>
<proteinExistence type="predicted"/>
<protein>
    <submittedName>
        <fullName evidence="5">AraC family transcriptional regulator</fullName>
    </submittedName>
</protein>
<feature type="domain" description="HTH araC/xylS-type" evidence="4">
    <location>
        <begin position="240"/>
        <end position="337"/>
    </location>
</feature>
<evidence type="ECO:0000256" key="1">
    <source>
        <dbReference type="ARBA" id="ARBA00023015"/>
    </source>
</evidence>
<dbReference type="InterPro" id="IPR018060">
    <property type="entry name" value="HTH_AraC"/>
</dbReference>
<gene>
    <name evidence="5" type="ORF">WKW80_26460</name>
</gene>
<keyword evidence="2" id="KW-0238">DNA-binding</keyword>
<keyword evidence="6" id="KW-1185">Reference proteome</keyword>
<dbReference type="Proteomes" id="UP001363010">
    <property type="component" value="Unassembled WGS sequence"/>
</dbReference>
<dbReference type="Gene3D" id="1.10.10.60">
    <property type="entry name" value="Homeodomain-like"/>
    <property type="match status" value="1"/>
</dbReference>
<dbReference type="SMART" id="SM00342">
    <property type="entry name" value="HTH_ARAC"/>
    <property type="match status" value="1"/>
</dbReference>
<keyword evidence="1" id="KW-0805">Transcription regulation</keyword>
<organism evidence="5 6">
    <name type="scientific">Variovorax humicola</name>
    <dbReference type="NCBI Taxonomy" id="1769758"/>
    <lineage>
        <taxon>Bacteria</taxon>
        <taxon>Pseudomonadati</taxon>
        <taxon>Pseudomonadota</taxon>
        <taxon>Betaproteobacteria</taxon>
        <taxon>Burkholderiales</taxon>
        <taxon>Comamonadaceae</taxon>
        <taxon>Variovorax</taxon>
    </lineage>
</organism>
<dbReference type="SUPFAM" id="SSF46689">
    <property type="entry name" value="Homeodomain-like"/>
    <property type="match status" value="1"/>
</dbReference>
<evidence type="ECO:0000256" key="2">
    <source>
        <dbReference type="ARBA" id="ARBA00023125"/>
    </source>
</evidence>
<evidence type="ECO:0000256" key="3">
    <source>
        <dbReference type="ARBA" id="ARBA00023163"/>
    </source>
</evidence>
<dbReference type="EMBL" id="JBBKZV010000023">
    <property type="protein sequence ID" value="MEJ8825525.1"/>
    <property type="molecule type" value="Genomic_DNA"/>
</dbReference>
<dbReference type="InterPro" id="IPR032687">
    <property type="entry name" value="AraC-type_N"/>
</dbReference>